<dbReference type="eggNOG" id="ENOG502THS6">
    <property type="taxonomic scope" value="Eukaryota"/>
</dbReference>
<dbReference type="AlphaFoldDB" id="A0A1I7UYJ1"/>
<proteinExistence type="predicted"/>
<sequence>MVAMIEPIKSFLSSYPYRSSKEYQKKFKRVNHKWYGYVCDPERASNPSSFQMKFDCLRSQKEVETPLSATMILRANDGFELVLNDQKLFEFGVFESEKSDFNGSFFSFKMLSKRVQGIYFHWNRQIFKAGCTLFLEEMGIGNEINDQDRMIFMEFSSDKEFSKLPKSMKIERIPKVLDFEETDLKVLYAVRSKQLNDFVIFARNQKNEQIEQLVYNPSSFGFEKVQSDLEYNSEKNLKDGKLSLLFMTYDRNSEDVQTLTVYRTANGDIEKKILVEGVFDVLPKEPIVSRDEMVEYKEEIKDELENEYEIVSRPPEDDF</sequence>
<organism evidence="1 2">
    <name type="scientific">Caenorhabditis tropicalis</name>
    <dbReference type="NCBI Taxonomy" id="1561998"/>
    <lineage>
        <taxon>Eukaryota</taxon>
        <taxon>Metazoa</taxon>
        <taxon>Ecdysozoa</taxon>
        <taxon>Nematoda</taxon>
        <taxon>Chromadorea</taxon>
        <taxon>Rhabditida</taxon>
        <taxon>Rhabditina</taxon>
        <taxon>Rhabditomorpha</taxon>
        <taxon>Rhabditoidea</taxon>
        <taxon>Rhabditidae</taxon>
        <taxon>Peloderinae</taxon>
        <taxon>Caenorhabditis</taxon>
    </lineage>
</organism>
<dbReference type="PANTHER" id="PTHR21504">
    <property type="entry name" value="IG-LIKE DOMAIN-CONTAINING PROTEIN-RELATED-RELATED"/>
    <property type="match status" value="1"/>
</dbReference>
<name>A0A1I7UYJ1_9PELO</name>
<accession>A0A1I7UYJ1</accession>
<dbReference type="WBParaSite" id="Csp11.Scaffold630.g20623.t2">
    <property type="protein sequence ID" value="Csp11.Scaffold630.g20623.t2"/>
    <property type="gene ID" value="Csp11.Scaffold630.g20623"/>
</dbReference>
<dbReference type="InterPro" id="IPR039908">
    <property type="entry name" value="Sepa-1"/>
</dbReference>
<dbReference type="Proteomes" id="UP000095282">
    <property type="component" value="Unplaced"/>
</dbReference>
<protein>
    <submittedName>
        <fullName evidence="2">DUF4340 domain-containing protein</fullName>
    </submittedName>
</protein>
<dbReference type="GO" id="GO:0006914">
    <property type="term" value="P:autophagy"/>
    <property type="evidence" value="ECO:0007669"/>
    <property type="project" value="InterPro"/>
</dbReference>
<reference evidence="2" key="1">
    <citation type="submission" date="2016-11" db="UniProtKB">
        <authorList>
            <consortium name="WormBaseParasite"/>
        </authorList>
    </citation>
    <scope>IDENTIFICATION</scope>
</reference>
<evidence type="ECO:0000313" key="2">
    <source>
        <dbReference type="WBParaSite" id="Csp11.Scaffold630.g20623.t2"/>
    </source>
</evidence>
<dbReference type="PANTHER" id="PTHR21504:SF1">
    <property type="entry name" value="IG-LIKE DOMAIN-CONTAINING PROTEIN-RELATED"/>
    <property type="match status" value="1"/>
</dbReference>
<evidence type="ECO:0000313" key="1">
    <source>
        <dbReference type="Proteomes" id="UP000095282"/>
    </source>
</evidence>
<keyword evidence="1" id="KW-1185">Reference proteome</keyword>